<dbReference type="Proteomes" id="UP001274321">
    <property type="component" value="Unassembled WGS sequence"/>
</dbReference>
<comment type="caution">
    <text evidence="1">The sequence shown here is derived from an EMBL/GenBank/DDBJ whole genome shotgun (WGS) entry which is preliminary data.</text>
</comment>
<dbReference type="EMBL" id="JAXAFJ010000001">
    <property type="protein sequence ID" value="MDX6805012.1"/>
    <property type="molecule type" value="Genomic_DNA"/>
</dbReference>
<reference evidence="1 2" key="1">
    <citation type="submission" date="2023-11" db="EMBL/GenBank/DDBJ databases">
        <authorList>
            <person name="Bao R."/>
        </authorList>
    </citation>
    <scope>NUCLEOTIDE SEQUENCE [LARGE SCALE GENOMIC DNA]</scope>
    <source>
        <strain evidence="1 2">PJ23</strain>
    </source>
</reference>
<evidence type="ECO:0000313" key="2">
    <source>
        <dbReference type="Proteomes" id="UP001274321"/>
    </source>
</evidence>
<sequence>MDMGAIAGAIGSLKTASEMAKAVMDLRDASAIQSKVIDLQSVIVAAQSSALSAQSDQFTLMHQLRGLQSKLEQLEGWDATKRRYLLKDYGGATFAYELRANAAEGEPIHRICPACYEKKIRSVLQFSYNASGRDTYDCHSCGKKMNFGIEQIDWSPRNKAEYF</sequence>
<evidence type="ECO:0000313" key="1">
    <source>
        <dbReference type="EMBL" id="MDX6805012.1"/>
    </source>
</evidence>
<protein>
    <submittedName>
        <fullName evidence="1">Uncharacterized protein</fullName>
    </submittedName>
</protein>
<name>A0ABU4RJJ2_9HYPH</name>
<dbReference type="RefSeq" id="WP_319843118.1">
    <property type="nucleotide sequence ID" value="NZ_JAXAFJ010000001.1"/>
</dbReference>
<gene>
    <name evidence="1" type="ORF">SCD90_02945</name>
</gene>
<proteinExistence type="predicted"/>
<organism evidence="1 2">
    <name type="scientific">Terrihabitans rhizophilus</name>
    <dbReference type="NCBI Taxonomy" id="3092662"/>
    <lineage>
        <taxon>Bacteria</taxon>
        <taxon>Pseudomonadati</taxon>
        <taxon>Pseudomonadota</taxon>
        <taxon>Alphaproteobacteria</taxon>
        <taxon>Hyphomicrobiales</taxon>
        <taxon>Terrihabitans</taxon>
    </lineage>
</organism>
<keyword evidence="2" id="KW-1185">Reference proteome</keyword>
<accession>A0ABU4RJJ2</accession>